<gene>
    <name evidence="3" type="ORF">ACFOSB_08795</name>
</gene>
<dbReference type="Pfam" id="PF00581">
    <property type="entry name" value="Rhodanese"/>
    <property type="match status" value="1"/>
</dbReference>
<comment type="caution">
    <text evidence="3">The sequence shown here is derived from an EMBL/GenBank/DDBJ whole genome shotgun (WGS) entry which is preliminary data.</text>
</comment>
<organism evidence="3 4">
    <name type="scientific">Deinococcus rufus</name>
    <dbReference type="NCBI Taxonomy" id="2136097"/>
    <lineage>
        <taxon>Bacteria</taxon>
        <taxon>Thermotogati</taxon>
        <taxon>Deinococcota</taxon>
        <taxon>Deinococci</taxon>
        <taxon>Deinococcales</taxon>
        <taxon>Deinococcaceae</taxon>
        <taxon>Deinococcus</taxon>
    </lineage>
</organism>
<keyword evidence="1" id="KW-0732">Signal</keyword>
<dbReference type="PROSITE" id="PS50206">
    <property type="entry name" value="RHODANESE_3"/>
    <property type="match status" value="1"/>
</dbReference>
<reference evidence="4" key="1">
    <citation type="journal article" date="2019" name="Int. J. Syst. Evol. Microbiol.">
        <title>The Global Catalogue of Microorganisms (GCM) 10K type strain sequencing project: providing services to taxonomists for standard genome sequencing and annotation.</title>
        <authorList>
            <consortium name="The Broad Institute Genomics Platform"/>
            <consortium name="The Broad Institute Genome Sequencing Center for Infectious Disease"/>
            <person name="Wu L."/>
            <person name="Ma J."/>
        </authorList>
    </citation>
    <scope>NUCLEOTIDE SEQUENCE [LARGE SCALE GENOMIC DNA]</scope>
    <source>
        <strain evidence="4">CCTCC AB 2017081</strain>
    </source>
</reference>
<dbReference type="PANTHER" id="PTHR43031:SF16">
    <property type="entry name" value="OXIDOREDUCTASE"/>
    <property type="match status" value="1"/>
</dbReference>
<evidence type="ECO:0000313" key="4">
    <source>
        <dbReference type="Proteomes" id="UP001595803"/>
    </source>
</evidence>
<sequence>MLQTRLILTLLALSGAALAQGAGPAIRVPGGSYSQITPQALQAQLRGKDFILINVHVPYEGELLDTDLFVPFDQVQGSARLPRAKTTKLVIYCRSGRMSALAARALVRQGYTNVRELRGGMDAWRAAGFGLKVAAARSAAPAGGRP</sequence>
<dbReference type="InterPro" id="IPR050229">
    <property type="entry name" value="GlpE_sulfurtransferase"/>
</dbReference>
<dbReference type="PANTHER" id="PTHR43031">
    <property type="entry name" value="FAD-DEPENDENT OXIDOREDUCTASE"/>
    <property type="match status" value="1"/>
</dbReference>
<name>A0ABV7Z9Z9_9DEIO</name>
<evidence type="ECO:0000256" key="1">
    <source>
        <dbReference type="SAM" id="SignalP"/>
    </source>
</evidence>
<feature type="chain" id="PRO_5046438121" evidence="1">
    <location>
        <begin position="20"/>
        <end position="146"/>
    </location>
</feature>
<dbReference type="CDD" id="cd00158">
    <property type="entry name" value="RHOD"/>
    <property type="match status" value="1"/>
</dbReference>
<dbReference type="Proteomes" id="UP001595803">
    <property type="component" value="Unassembled WGS sequence"/>
</dbReference>
<dbReference type="InterPro" id="IPR036873">
    <property type="entry name" value="Rhodanese-like_dom_sf"/>
</dbReference>
<dbReference type="SUPFAM" id="SSF52821">
    <property type="entry name" value="Rhodanese/Cell cycle control phosphatase"/>
    <property type="match status" value="1"/>
</dbReference>
<accession>A0ABV7Z9Z9</accession>
<dbReference type="Gene3D" id="3.40.250.10">
    <property type="entry name" value="Rhodanese-like domain"/>
    <property type="match status" value="1"/>
</dbReference>
<evidence type="ECO:0000259" key="2">
    <source>
        <dbReference type="PROSITE" id="PS50206"/>
    </source>
</evidence>
<feature type="signal peptide" evidence="1">
    <location>
        <begin position="1"/>
        <end position="19"/>
    </location>
</feature>
<protein>
    <submittedName>
        <fullName evidence="3">Rhodanese-like domain-containing protein</fullName>
    </submittedName>
</protein>
<feature type="domain" description="Rhodanese" evidence="2">
    <location>
        <begin position="68"/>
        <end position="133"/>
    </location>
</feature>
<dbReference type="SMART" id="SM00450">
    <property type="entry name" value="RHOD"/>
    <property type="match status" value="1"/>
</dbReference>
<dbReference type="InterPro" id="IPR001763">
    <property type="entry name" value="Rhodanese-like_dom"/>
</dbReference>
<keyword evidence="4" id="KW-1185">Reference proteome</keyword>
<dbReference type="EMBL" id="JBHRZG010000009">
    <property type="protein sequence ID" value="MFC3832951.1"/>
    <property type="molecule type" value="Genomic_DNA"/>
</dbReference>
<dbReference type="RefSeq" id="WP_322474840.1">
    <property type="nucleotide sequence ID" value="NZ_JBHRZG010000009.1"/>
</dbReference>
<proteinExistence type="predicted"/>
<evidence type="ECO:0000313" key="3">
    <source>
        <dbReference type="EMBL" id="MFC3832951.1"/>
    </source>
</evidence>